<dbReference type="AlphaFoldDB" id="I4AGD4"/>
<organism evidence="2 3">
    <name type="scientific">Bernardetia litoralis (strain ATCC 23117 / DSM 6794 / NBRC 15988 / NCIMB 1366 / Fx l1 / Sio-4)</name>
    <name type="common">Flexibacter litoralis</name>
    <dbReference type="NCBI Taxonomy" id="880071"/>
    <lineage>
        <taxon>Bacteria</taxon>
        <taxon>Pseudomonadati</taxon>
        <taxon>Bacteroidota</taxon>
        <taxon>Cytophagia</taxon>
        <taxon>Cytophagales</taxon>
        <taxon>Bernardetiaceae</taxon>
        <taxon>Bernardetia</taxon>
    </lineage>
</organism>
<keyword evidence="1" id="KW-0732">Signal</keyword>
<gene>
    <name evidence="2" type="ordered locus">Fleli_0552</name>
</gene>
<evidence type="ECO:0000256" key="1">
    <source>
        <dbReference type="SAM" id="SignalP"/>
    </source>
</evidence>
<evidence type="ECO:0000313" key="2">
    <source>
        <dbReference type="EMBL" id="AFM03019.1"/>
    </source>
</evidence>
<reference evidence="3" key="1">
    <citation type="submission" date="2012-06" db="EMBL/GenBank/DDBJ databases">
        <title>The complete genome of Flexibacter litoralis DSM 6794.</title>
        <authorList>
            <person name="Lucas S."/>
            <person name="Copeland A."/>
            <person name="Lapidus A."/>
            <person name="Glavina del Rio T."/>
            <person name="Dalin E."/>
            <person name="Tice H."/>
            <person name="Bruce D."/>
            <person name="Goodwin L."/>
            <person name="Pitluck S."/>
            <person name="Peters L."/>
            <person name="Ovchinnikova G."/>
            <person name="Lu M."/>
            <person name="Kyrpides N."/>
            <person name="Mavromatis K."/>
            <person name="Ivanova N."/>
            <person name="Brettin T."/>
            <person name="Detter J.C."/>
            <person name="Han C."/>
            <person name="Larimer F."/>
            <person name="Land M."/>
            <person name="Hauser L."/>
            <person name="Markowitz V."/>
            <person name="Cheng J.-F."/>
            <person name="Hugenholtz P."/>
            <person name="Woyke T."/>
            <person name="Wu D."/>
            <person name="Spring S."/>
            <person name="Lang E."/>
            <person name="Kopitz M."/>
            <person name="Brambilla E."/>
            <person name="Klenk H.-P."/>
            <person name="Eisen J.A."/>
        </authorList>
    </citation>
    <scope>NUCLEOTIDE SEQUENCE [LARGE SCALE GENOMIC DNA]</scope>
    <source>
        <strain evidence="3">ATCC 23117 / DSM 6794 / NBRC 15988 / NCIMB 1366 / Sio-4</strain>
    </source>
</reference>
<dbReference type="KEGG" id="fli:Fleli_0552"/>
<protein>
    <recommendedName>
        <fullName evidence="4">Outer membrane protein beta-barrel domain-containing protein</fullName>
    </recommendedName>
</protein>
<feature type="signal peptide" evidence="1">
    <location>
        <begin position="1"/>
        <end position="37"/>
    </location>
</feature>
<evidence type="ECO:0008006" key="4">
    <source>
        <dbReference type="Google" id="ProtNLM"/>
    </source>
</evidence>
<evidence type="ECO:0000313" key="3">
    <source>
        <dbReference type="Proteomes" id="UP000006054"/>
    </source>
</evidence>
<proteinExistence type="predicted"/>
<dbReference type="EMBL" id="CP003345">
    <property type="protein sequence ID" value="AFM03019.1"/>
    <property type="molecule type" value="Genomic_DNA"/>
</dbReference>
<sequence length="236" mass="26533" precursor="true">MFATMTSNYLFIPSKKIGIFLMLFVALFLFSTSQAQAQVSMSIAGRYQKFIGGEDRFPFGKVEDFPPFAGAELRLNIGLSYKTALTLEGSYMMGTKRGEFTYANMITTKNIAAELSANLRYYLFGAYNDRGGFYTYGGMSGGMYNIDWTLNDYERQNGTVAFPEPEYFQDKQFWLLSVNAGLGAEVYTGSFYIFAEGGGSYRFKDYISNVTTYTPQLHHYWKANVGVRIPFGGGPQ</sequence>
<dbReference type="HOGENOM" id="CLU_1174023_0_0_10"/>
<dbReference type="Proteomes" id="UP000006054">
    <property type="component" value="Chromosome"/>
</dbReference>
<name>I4AGD4_BERLS</name>
<accession>I4AGD4</accession>
<feature type="chain" id="PRO_5003685799" description="Outer membrane protein beta-barrel domain-containing protein" evidence="1">
    <location>
        <begin position="38"/>
        <end position="236"/>
    </location>
</feature>
<keyword evidence="3" id="KW-1185">Reference proteome</keyword>